<gene>
    <name evidence="1" type="ORF">DY000_02044922</name>
</gene>
<comment type="caution">
    <text evidence="1">The sequence shown here is derived from an EMBL/GenBank/DDBJ whole genome shotgun (WGS) entry which is preliminary data.</text>
</comment>
<name>A0ABQ7F5Y2_BRACR</name>
<accession>A0ABQ7F5Y2</accession>
<proteinExistence type="predicted"/>
<dbReference type="EMBL" id="QGKV02000297">
    <property type="protein sequence ID" value="KAF3611451.1"/>
    <property type="molecule type" value="Genomic_DNA"/>
</dbReference>
<reference evidence="1 2" key="1">
    <citation type="journal article" date="2020" name="BMC Genomics">
        <title>Intraspecific diversification of the crop wild relative Brassica cretica Lam. using demographic model selection.</title>
        <authorList>
            <person name="Kioukis A."/>
            <person name="Michalopoulou V.A."/>
            <person name="Briers L."/>
            <person name="Pirintsos S."/>
            <person name="Studholme D.J."/>
            <person name="Pavlidis P."/>
            <person name="Sarris P.F."/>
        </authorList>
    </citation>
    <scope>NUCLEOTIDE SEQUENCE [LARGE SCALE GENOMIC DNA]</scope>
    <source>
        <strain evidence="2">cv. PFS-1207/04</strain>
    </source>
</reference>
<dbReference type="Proteomes" id="UP000266723">
    <property type="component" value="Unassembled WGS sequence"/>
</dbReference>
<evidence type="ECO:0008006" key="3">
    <source>
        <dbReference type="Google" id="ProtNLM"/>
    </source>
</evidence>
<evidence type="ECO:0000313" key="2">
    <source>
        <dbReference type="Proteomes" id="UP000266723"/>
    </source>
</evidence>
<organism evidence="1 2">
    <name type="scientific">Brassica cretica</name>
    <name type="common">Mustard</name>
    <dbReference type="NCBI Taxonomy" id="69181"/>
    <lineage>
        <taxon>Eukaryota</taxon>
        <taxon>Viridiplantae</taxon>
        <taxon>Streptophyta</taxon>
        <taxon>Embryophyta</taxon>
        <taxon>Tracheophyta</taxon>
        <taxon>Spermatophyta</taxon>
        <taxon>Magnoliopsida</taxon>
        <taxon>eudicotyledons</taxon>
        <taxon>Gunneridae</taxon>
        <taxon>Pentapetalae</taxon>
        <taxon>rosids</taxon>
        <taxon>malvids</taxon>
        <taxon>Brassicales</taxon>
        <taxon>Brassicaceae</taxon>
        <taxon>Brassiceae</taxon>
        <taxon>Brassica</taxon>
    </lineage>
</organism>
<protein>
    <recommendedName>
        <fullName evidence="3">Zinc knuckle CX2CX4HX4C domain-containing protein</fullName>
    </recommendedName>
</protein>
<sequence length="135" mass="15304">MEFNKQGNIFLVKVDYTWIPSTCERCGCLGNKEKRCLQPLKTPENSILVSNSVAISDDAPIVDIDIIIQHNENAASSTSTFQQKELSDQERLPSANLVYEASTIQNQFVNWMVFLSLLNRKNSPLLKLLQARLDF</sequence>
<keyword evidence="2" id="KW-1185">Reference proteome</keyword>
<evidence type="ECO:0000313" key="1">
    <source>
        <dbReference type="EMBL" id="KAF3611451.1"/>
    </source>
</evidence>